<dbReference type="PANTHER" id="PTHR47074">
    <property type="entry name" value="BNAC02G40300D PROTEIN"/>
    <property type="match status" value="1"/>
</dbReference>
<dbReference type="GO" id="GO:0004523">
    <property type="term" value="F:RNA-DNA hybrid ribonuclease activity"/>
    <property type="evidence" value="ECO:0007669"/>
    <property type="project" value="InterPro"/>
</dbReference>
<feature type="region of interest" description="Disordered" evidence="1">
    <location>
        <begin position="222"/>
        <end position="246"/>
    </location>
</feature>
<evidence type="ECO:0000313" key="3">
    <source>
        <dbReference type="RefSeq" id="XP_018805355.1"/>
    </source>
</evidence>
<dbReference type="GeneID" id="108979195"/>
<dbReference type="PANTHER" id="PTHR47074:SF48">
    <property type="entry name" value="POLYNUCLEOTIDYL TRANSFERASE, RIBONUCLEASE H-LIKE SUPERFAMILY PROTEIN"/>
    <property type="match status" value="1"/>
</dbReference>
<proteinExistence type="predicted"/>
<name>A0A2I4DDX8_JUGRE</name>
<gene>
    <name evidence="3" type="primary">LOC108979195</name>
</gene>
<dbReference type="RefSeq" id="XP_018805355.1">
    <property type="nucleotide sequence ID" value="XM_018949810.1"/>
</dbReference>
<keyword evidence="2" id="KW-1185">Reference proteome</keyword>
<protein>
    <submittedName>
        <fullName evidence="3">Uncharacterized protein LOC108979195</fullName>
    </submittedName>
</protein>
<evidence type="ECO:0000256" key="1">
    <source>
        <dbReference type="SAM" id="MobiDB-lite"/>
    </source>
</evidence>
<dbReference type="AlphaFoldDB" id="A0A2I4DDX8"/>
<accession>A0A2I4DDX8</accession>
<organism evidence="2 3">
    <name type="scientific">Juglans regia</name>
    <name type="common">English walnut</name>
    <dbReference type="NCBI Taxonomy" id="51240"/>
    <lineage>
        <taxon>Eukaryota</taxon>
        <taxon>Viridiplantae</taxon>
        <taxon>Streptophyta</taxon>
        <taxon>Embryophyta</taxon>
        <taxon>Tracheophyta</taxon>
        <taxon>Spermatophyta</taxon>
        <taxon>Magnoliopsida</taxon>
        <taxon>eudicotyledons</taxon>
        <taxon>Gunneridae</taxon>
        <taxon>Pentapetalae</taxon>
        <taxon>rosids</taxon>
        <taxon>fabids</taxon>
        <taxon>Fagales</taxon>
        <taxon>Juglandaceae</taxon>
        <taxon>Juglans</taxon>
    </lineage>
</organism>
<dbReference type="Proteomes" id="UP000235220">
    <property type="component" value="Chromosome 7"/>
</dbReference>
<dbReference type="GO" id="GO:0003676">
    <property type="term" value="F:nucleic acid binding"/>
    <property type="evidence" value="ECO:0007669"/>
    <property type="project" value="InterPro"/>
</dbReference>
<dbReference type="InterPro" id="IPR052929">
    <property type="entry name" value="RNase_H-like_EbsB-rel"/>
</dbReference>
<dbReference type="InterPro" id="IPR002156">
    <property type="entry name" value="RNaseH_domain"/>
</dbReference>
<dbReference type="OrthoDB" id="1750965at2759"/>
<dbReference type="Pfam" id="PF13456">
    <property type="entry name" value="RVT_3"/>
    <property type="match status" value="1"/>
</dbReference>
<feature type="compositionally biased region" description="Basic and acidic residues" evidence="1">
    <location>
        <begin position="222"/>
        <end position="231"/>
    </location>
</feature>
<evidence type="ECO:0000313" key="2">
    <source>
        <dbReference type="Proteomes" id="UP000235220"/>
    </source>
</evidence>
<reference evidence="3" key="1">
    <citation type="submission" date="2025-08" db="UniProtKB">
        <authorList>
            <consortium name="RefSeq"/>
        </authorList>
    </citation>
    <scope>IDENTIFICATION</scope>
    <source>
        <tissue evidence="3">Leaves</tissue>
    </source>
</reference>
<dbReference type="KEGG" id="jre:108979195"/>
<sequence>MARFWWKQGKKESGIHWKSWEKLGVSKTASGLGFGDMENFNKAMLAKQGWRLMRRENSLVAKFFKEKYFKNSKYTDAKLGVMPSYIWRSLLSVQEVVKNGERWRVGDGKDIRIWGKKWLPMPTSFSVRSPVNLLSPDAKVSELIDEENMEWETELIRDIFSKEEAYKQIWGPTKDGKYSIRSAYHAENQMCKDRKGQGSSTEVENERWKNALVSLDEFQEAQRESRSDGRKMGLAQQRRSWQKPEQPSVKVNFDTTLDLKEKRIGAEVVIRDCRGDVLISLCAQLLYVTSHFLAECKAFGRAIELCKELGFYTV</sequence>
<dbReference type="Gramene" id="Jr07_05490_p1">
    <property type="protein sequence ID" value="cds.Jr07_05490_p1"/>
    <property type="gene ID" value="Jr07_05490"/>
</dbReference>